<evidence type="ECO:0000256" key="2">
    <source>
        <dbReference type="ARBA" id="ARBA00022864"/>
    </source>
</evidence>
<dbReference type="GO" id="GO:0005634">
    <property type="term" value="C:nucleus"/>
    <property type="evidence" value="ECO:0007669"/>
    <property type="project" value="UniProtKB-SubCell"/>
</dbReference>
<evidence type="ECO:0000259" key="8">
    <source>
        <dbReference type="PROSITE" id="PS50894"/>
    </source>
</evidence>
<reference evidence="10" key="1">
    <citation type="submission" date="2016-06" db="EMBL/GenBank/DDBJ databases">
        <title>Parallel loss of symbiosis genes in relatives of nitrogen-fixing non-legume Parasponia.</title>
        <authorList>
            <person name="Van Velzen R."/>
            <person name="Holmer R."/>
            <person name="Bu F."/>
            <person name="Rutten L."/>
            <person name="Van Zeijl A."/>
            <person name="Liu W."/>
            <person name="Santuari L."/>
            <person name="Cao Q."/>
            <person name="Sharma T."/>
            <person name="Shen D."/>
            <person name="Roswanjaya Y."/>
            <person name="Wardhani T."/>
            <person name="Kalhor M.S."/>
            <person name="Jansen J."/>
            <person name="Van den Hoogen J."/>
            <person name="Gungor B."/>
            <person name="Hartog M."/>
            <person name="Hontelez J."/>
            <person name="Verver J."/>
            <person name="Yang W.-C."/>
            <person name="Schijlen E."/>
            <person name="Repin R."/>
            <person name="Schilthuizen M."/>
            <person name="Schranz E."/>
            <person name="Heidstra R."/>
            <person name="Miyata K."/>
            <person name="Fedorova E."/>
            <person name="Kohlen W."/>
            <person name="Bisseling T."/>
            <person name="Smit S."/>
            <person name="Geurts R."/>
        </authorList>
    </citation>
    <scope>NUCLEOTIDE SEQUENCE [LARGE SCALE GENOMIC DNA]</scope>
    <source>
        <strain evidence="10">cv. RG33-2</strain>
    </source>
</reference>
<dbReference type="Proteomes" id="UP000237000">
    <property type="component" value="Unassembled WGS sequence"/>
</dbReference>
<evidence type="ECO:0000256" key="3">
    <source>
        <dbReference type="ARBA" id="ARBA00022990"/>
    </source>
</evidence>
<dbReference type="PANTHER" id="PTHR28242:SF30">
    <property type="entry name" value="HISTIDINE-CONTAINING PHOSPHOTRANSFER PROTEIN 2"/>
    <property type="match status" value="1"/>
</dbReference>
<evidence type="ECO:0000256" key="7">
    <source>
        <dbReference type="RuleBase" id="RU369004"/>
    </source>
</evidence>
<name>A0A2P5ECB7_TREOI</name>
<sequence length="145" mass="16342">MASSAKAELKALVQSLIGQDILNSQFTQLQALRDQTNPDFVVKVVDLFCSDAQNIIKILIKHMYVSQEDTDFHQMDPYVHQLRGCTSSIGAQSMTMACADLYQAFAARNKKMCLKVLHKIECEYFTLYDKLRDVVQVVQPTTSGC</sequence>
<dbReference type="FunFam" id="1.20.120.160:FF:000001">
    <property type="entry name" value="Histidine-containing phosphotransfer protein 1"/>
    <property type="match status" value="1"/>
</dbReference>
<comment type="caution">
    <text evidence="9">The sequence shown here is derived from an EMBL/GenBank/DDBJ whole genome shotgun (WGS) entry which is preliminary data.</text>
</comment>
<dbReference type="InParanoid" id="A0A2P5ECB7"/>
<keyword evidence="4 7" id="KW-0902">Two-component regulatory system</keyword>
<protein>
    <recommendedName>
        <fullName evidence="7">Histidine-containing phosphotransfer protein</fullName>
    </recommendedName>
</protein>
<keyword evidence="1" id="KW-0963">Cytoplasm</keyword>
<dbReference type="PANTHER" id="PTHR28242">
    <property type="entry name" value="PHOSPHORELAY INTERMEDIATE PROTEIN YPD1"/>
    <property type="match status" value="1"/>
</dbReference>
<keyword evidence="2 7" id="KW-0932">Cytokinin signaling pathway</keyword>
<dbReference type="EMBL" id="JXTC01000183">
    <property type="protein sequence ID" value="PON83150.1"/>
    <property type="molecule type" value="Genomic_DNA"/>
</dbReference>
<evidence type="ECO:0000313" key="9">
    <source>
        <dbReference type="EMBL" id="PON83150.1"/>
    </source>
</evidence>
<evidence type="ECO:0000256" key="1">
    <source>
        <dbReference type="ARBA" id="ARBA00022490"/>
    </source>
</evidence>
<keyword evidence="10" id="KW-1185">Reference proteome</keyword>
<dbReference type="InterPro" id="IPR008207">
    <property type="entry name" value="Sig_transdc_His_kin_Hpt_dom"/>
</dbReference>
<dbReference type="SUPFAM" id="SSF47226">
    <property type="entry name" value="Histidine-containing phosphotransfer domain, HPT domain"/>
    <property type="match status" value="1"/>
</dbReference>
<dbReference type="InterPro" id="IPR045871">
    <property type="entry name" value="AHP1-5/YPD1"/>
</dbReference>
<dbReference type="GO" id="GO:0009927">
    <property type="term" value="F:histidine phosphotransfer kinase activity"/>
    <property type="evidence" value="ECO:0007669"/>
    <property type="project" value="UniProtKB-UniRule"/>
</dbReference>
<keyword evidence="5" id="KW-0539">Nucleus</keyword>
<comment type="domain">
    <text evidence="7">Histidine-containing phosphotransfer domain (HPt) contains an active histidine that mediates the phosphotransfer.</text>
</comment>
<keyword evidence="6" id="KW-0597">Phosphoprotein</keyword>
<keyword evidence="3" id="KW-0007">Acetylation</keyword>
<gene>
    <name evidence="9" type="primary">TorHPT9</name>
    <name evidence="9" type="ORF">TorRG33x02_211240</name>
</gene>
<dbReference type="GO" id="GO:0005829">
    <property type="term" value="C:cytosol"/>
    <property type="evidence" value="ECO:0007669"/>
    <property type="project" value="UniProtKB-SubCell"/>
</dbReference>
<dbReference type="PROSITE" id="PS50894">
    <property type="entry name" value="HPT"/>
    <property type="match status" value="1"/>
</dbReference>
<dbReference type="GO" id="GO:0009736">
    <property type="term" value="P:cytokinin-activated signaling pathway"/>
    <property type="evidence" value="ECO:0007669"/>
    <property type="project" value="UniProtKB-KW"/>
</dbReference>
<dbReference type="AlphaFoldDB" id="A0A2P5ECB7"/>
<dbReference type="GO" id="GO:0000160">
    <property type="term" value="P:phosphorelay signal transduction system"/>
    <property type="evidence" value="ECO:0007669"/>
    <property type="project" value="UniProtKB-UniRule"/>
</dbReference>
<evidence type="ECO:0000256" key="6">
    <source>
        <dbReference type="PROSITE-ProRule" id="PRU00110"/>
    </source>
</evidence>
<dbReference type="Pfam" id="PF01627">
    <property type="entry name" value="Hpt"/>
    <property type="match status" value="1"/>
</dbReference>
<dbReference type="STRING" id="63057.A0A2P5ECB7"/>
<organism evidence="9 10">
    <name type="scientific">Trema orientale</name>
    <name type="common">Charcoal tree</name>
    <name type="synonym">Celtis orientalis</name>
    <dbReference type="NCBI Taxonomy" id="63057"/>
    <lineage>
        <taxon>Eukaryota</taxon>
        <taxon>Viridiplantae</taxon>
        <taxon>Streptophyta</taxon>
        <taxon>Embryophyta</taxon>
        <taxon>Tracheophyta</taxon>
        <taxon>Spermatophyta</taxon>
        <taxon>Magnoliopsida</taxon>
        <taxon>eudicotyledons</taxon>
        <taxon>Gunneridae</taxon>
        <taxon>Pentapetalae</taxon>
        <taxon>rosids</taxon>
        <taxon>fabids</taxon>
        <taxon>Rosales</taxon>
        <taxon>Cannabaceae</taxon>
        <taxon>Trema</taxon>
    </lineage>
</organism>
<evidence type="ECO:0000313" key="10">
    <source>
        <dbReference type="Proteomes" id="UP000237000"/>
    </source>
</evidence>
<dbReference type="Gene3D" id="1.20.120.160">
    <property type="entry name" value="HPT domain"/>
    <property type="match status" value="1"/>
</dbReference>
<proteinExistence type="predicted"/>
<feature type="modified residue" description="Phosphohistidine" evidence="6">
    <location>
        <position position="80"/>
    </location>
</feature>
<keyword evidence="9" id="KW-0808">Transferase</keyword>
<feature type="domain" description="HPt" evidence="8">
    <location>
        <begin position="37"/>
        <end position="138"/>
    </location>
</feature>
<evidence type="ECO:0000256" key="4">
    <source>
        <dbReference type="ARBA" id="ARBA00023012"/>
    </source>
</evidence>
<dbReference type="GO" id="GO:0043424">
    <property type="term" value="F:protein histidine kinase binding"/>
    <property type="evidence" value="ECO:0007669"/>
    <property type="project" value="UniProtKB-UniRule"/>
</dbReference>
<comment type="function">
    <text evidence="7">Functions as a two-component phosphorelay mediators between cytokinin sensor histidine kinases and response regulators (B-type ARRs). Plays an important role in propagating cytokinin signal transduction.</text>
</comment>
<evidence type="ECO:0000256" key="5">
    <source>
        <dbReference type="ARBA" id="ARBA00023242"/>
    </source>
</evidence>
<comment type="subcellular location">
    <subcellularLocation>
        <location evidence="7">Cytoplasm</location>
        <location evidence="7">Cytosol</location>
    </subcellularLocation>
    <subcellularLocation>
        <location evidence="7">Nucleus</location>
    </subcellularLocation>
</comment>
<accession>A0A2P5ECB7</accession>
<dbReference type="OrthoDB" id="1673781at2759"/>
<dbReference type="InterPro" id="IPR036641">
    <property type="entry name" value="HPT_dom_sf"/>
</dbReference>